<reference evidence="4" key="1">
    <citation type="submission" date="2025-08" db="UniProtKB">
        <authorList>
            <consortium name="RefSeq"/>
        </authorList>
    </citation>
    <scope>IDENTIFICATION</scope>
</reference>
<dbReference type="Proteomes" id="UP001652581">
    <property type="component" value="Chromosome 31"/>
</dbReference>
<dbReference type="RefSeq" id="XP_072808590.1">
    <property type="nucleotide sequence ID" value="XM_072952489.1"/>
</dbReference>
<keyword evidence="3" id="KW-1185">Reference proteome</keyword>
<dbReference type="CDD" id="cd07765">
    <property type="entry name" value="KRAB_A-box"/>
    <property type="match status" value="2"/>
</dbReference>
<dbReference type="InterPro" id="IPR036051">
    <property type="entry name" value="KRAB_dom_sf"/>
</dbReference>
<dbReference type="SMART" id="SM00349">
    <property type="entry name" value="KRAB"/>
    <property type="match status" value="2"/>
</dbReference>
<evidence type="ECO:0000259" key="2">
    <source>
        <dbReference type="PROSITE" id="PS50805"/>
    </source>
</evidence>
<feature type="transmembrane region" description="Helical" evidence="1">
    <location>
        <begin position="405"/>
        <end position="425"/>
    </location>
</feature>
<dbReference type="PROSITE" id="PS50805">
    <property type="entry name" value="KRAB"/>
    <property type="match status" value="2"/>
</dbReference>
<proteinExistence type="predicted"/>
<keyword evidence="1" id="KW-1133">Transmembrane helix</keyword>
<dbReference type="Pfam" id="PF01352">
    <property type="entry name" value="KRAB"/>
    <property type="match status" value="2"/>
</dbReference>
<sequence>MARVEDPIWGPEYTHFLSMRISTLQHLSTCTFQSPKGAPETLGNVLFSSRTALPGAQGSLCACAAPPRLCAPAPPAWERDFREPGRRRRGSRARSGDFAWLGAAPASLSLWRERPREALRRGGSLAGARSPGEVAQSSHSSAVSQELQKMSMFEMSVSFEDVTVAFTQEEWRHMSPAQRTLYRDVMLENYRHLVSVGHCLTKPYVIFKLERGEDPLLLEEEILKKSLAAQSSHSSAVSQELQKMSMFEMSVSFEDVTVAFTQEEWRHVSPAQRTLYRDVMLENYRHLVSVGTTNSQGRPLTILAAAVFCLLCSAILCSVSGVVILKTRVINPSSGVDMESKLPKVPSHISKWTHQFYSRRAAAKEPGCCLPVNSAREQPSCVLAGQCPSHPADPFQLNPFPPPTMCFSASLLVCWIAPLPLLLTLPPWDRSVKFFTMSRNY</sequence>
<protein>
    <recommendedName>
        <fullName evidence="2">KRAB domain-containing protein</fullName>
    </recommendedName>
</protein>
<keyword evidence="1" id="KW-0472">Membrane</keyword>
<accession>A0ABM5CIW2</accession>
<dbReference type="InterPro" id="IPR001909">
    <property type="entry name" value="KRAB"/>
</dbReference>
<dbReference type="PANTHER" id="PTHR23232:SF131">
    <property type="entry name" value="KRAB DOMAIN-CONTAINING PROTEIN"/>
    <property type="match status" value="1"/>
</dbReference>
<evidence type="ECO:0000313" key="3">
    <source>
        <dbReference type="Proteomes" id="UP001652581"/>
    </source>
</evidence>
<evidence type="ECO:0000313" key="4">
    <source>
        <dbReference type="RefSeq" id="XP_072808590.1"/>
    </source>
</evidence>
<dbReference type="InterPro" id="IPR050169">
    <property type="entry name" value="Krueppel_C2H2_ZnF"/>
</dbReference>
<keyword evidence="1" id="KW-0812">Transmembrane</keyword>
<feature type="domain" description="KRAB" evidence="2">
    <location>
        <begin position="251"/>
        <end position="329"/>
    </location>
</feature>
<feature type="domain" description="KRAB" evidence="2">
    <location>
        <begin position="157"/>
        <end position="228"/>
    </location>
</feature>
<dbReference type="Gene3D" id="6.10.140.140">
    <property type="match status" value="2"/>
</dbReference>
<feature type="transmembrane region" description="Helical" evidence="1">
    <location>
        <begin position="302"/>
        <end position="325"/>
    </location>
</feature>
<organism evidence="3 4">
    <name type="scientific">Vicugna pacos</name>
    <name type="common">Alpaca</name>
    <name type="synonym">Lama pacos</name>
    <dbReference type="NCBI Taxonomy" id="30538"/>
    <lineage>
        <taxon>Eukaryota</taxon>
        <taxon>Metazoa</taxon>
        <taxon>Chordata</taxon>
        <taxon>Craniata</taxon>
        <taxon>Vertebrata</taxon>
        <taxon>Euteleostomi</taxon>
        <taxon>Mammalia</taxon>
        <taxon>Eutheria</taxon>
        <taxon>Laurasiatheria</taxon>
        <taxon>Artiodactyla</taxon>
        <taxon>Tylopoda</taxon>
        <taxon>Camelidae</taxon>
        <taxon>Vicugna</taxon>
    </lineage>
</organism>
<dbReference type="GeneID" id="102541868"/>
<dbReference type="SUPFAM" id="SSF109640">
    <property type="entry name" value="KRAB domain (Kruppel-associated box)"/>
    <property type="match status" value="2"/>
</dbReference>
<evidence type="ECO:0000256" key="1">
    <source>
        <dbReference type="SAM" id="Phobius"/>
    </source>
</evidence>
<dbReference type="PANTHER" id="PTHR23232">
    <property type="entry name" value="KRAB DOMAIN C2H2 ZINC FINGER"/>
    <property type="match status" value="1"/>
</dbReference>
<name>A0ABM5CIW2_VICPA</name>
<gene>
    <name evidence="4" type="primary">LOC102541868</name>
</gene>